<dbReference type="Proteomes" id="UP000189670">
    <property type="component" value="Unassembled WGS sequence"/>
</dbReference>
<accession>A0A1V1NYH7</accession>
<sequence length="103" mass="11715">MIDNYEKAMELIEKMKSYLPIPVIPTKDTLNKIQQNKIKVSKDYKFQIESVLYMGDMGGIGCAITVPEVLESTFVVSLTHLKIQAGHPLAKEIKSYQKKELKN</sequence>
<name>A0A1V1NYH7_9BACT</name>
<dbReference type="EMBL" id="ATBP01001295">
    <property type="protein sequence ID" value="ETR67614.1"/>
    <property type="molecule type" value="Genomic_DNA"/>
</dbReference>
<organism evidence="1 2">
    <name type="scientific">Candidatus Magnetoglobus multicellularis str. Araruama</name>
    <dbReference type="NCBI Taxonomy" id="890399"/>
    <lineage>
        <taxon>Bacteria</taxon>
        <taxon>Pseudomonadati</taxon>
        <taxon>Thermodesulfobacteriota</taxon>
        <taxon>Desulfobacteria</taxon>
        <taxon>Desulfobacterales</taxon>
        <taxon>Desulfobacteraceae</taxon>
        <taxon>Candidatus Magnetoglobus</taxon>
    </lineage>
</organism>
<comment type="caution">
    <text evidence="1">The sequence shown here is derived from an EMBL/GenBank/DDBJ whole genome shotgun (WGS) entry which is preliminary data.</text>
</comment>
<protein>
    <submittedName>
        <fullName evidence="1">Uncharacterized protein</fullName>
    </submittedName>
</protein>
<gene>
    <name evidence="1" type="ORF">OMM_11398</name>
</gene>
<reference evidence="2" key="1">
    <citation type="submission" date="2012-11" db="EMBL/GenBank/DDBJ databases">
        <authorList>
            <person name="Lucero-Rivera Y.E."/>
            <person name="Tovar-Ramirez D."/>
        </authorList>
    </citation>
    <scope>NUCLEOTIDE SEQUENCE [LARGE SCALE GENOMIC DNA]</scope>
    <source>
        <strain evidence="2">Araruama</strain>
    </source>
</reference>
<evidence type="ECO:0000313" key="1">
    <source>
        <dbReference type="EMBL" id="ETR67614.1"/>
    </source>
</evidence>
<proteinExistence type="predicted"/>
<dbReference type="AlphaFoldDB" id="A0A1V1NYH7"/>
<evidence type="ECO:0000313" key="2">
    <source>
        <dbReference type="Proteomes" id="UP000189670"/>
    </source>
</evidence>